<dbReference type="SUPFAM" id="SSF53474">
    <property type="entry name" value="alpha/beta-Hydrolases"/>
    <property type="match status" value="1"/>
</dbReference>
<dbReference type="Proteomes" id="UP001501442">
    <property type="component" value="Unassembled WGS sequence"/>
</dbReference>
<evidence type="ECO:0000313" key="3">
    <source>
        <dbReference type="Proteomes" id="UP001501442"/>
    </source>
</evidence>
<dbReference type="InterPro" id="IPR029058">
    <property type="entry name" value="AB_hydrolase_fold"/>
</dbReference>
<dbReference type="InterPro" id="IPR050471">
    <property type="entry name" value="AB_hydrolase"/>
</dbReference>
<accession>A0ABP8UGG5</accession>
<gene>
    <name evidence="2" type="ORF">GCM10023196_060960</name>
</gene>
<feature type="domain" description="AB hydrolase-1" evidence="1">
    <location>
        <begin position="31"/>
        <end position="265"/>
    </location>
</feature>
<proteinExistence type="predicted"/>
<dbReference type="GO" id="GO:0016787">
    <property type="term" value="F:hydrolase activity"/>
    <property type="evidence" value="ECO:0007669"/>
    <property type="project" value="UniProtKB-KW"/>
</dbReference>
<organism evidence="2 3">
    <name type="scientific">Actinoallomurus vinaceus</name>
    <dbReference type="NCBI Taxonomy" id="1080074"/>
    <lineage>
        <taxon>Bacteria</taxon>
        <taxon>Bacillati</taxon>
        <taxon>Actinomycetota</taxon>
        <taxon>Actinomycetes</taxon>
        <taxon>Streptosporangiales</taxon>
        <taxon>Thermomonosporaceae</taxon>
        <taxon>Actinoallomurus</taxon>
    </lineage>
</organism>
<keyword evidence="2" id="KW-0378">Hydrolase</keyword>
<dbReference type="PANTHER" id="PTHR43433">
    <property type="entry name" value="HYDROLASE, ALPHA/BETA FOLD FAMILY PROTEIN"/>
    <property type="match status" value="1"/>
</dbReference>
<evidence type="ECO:0000313" key="2">
    <source>
        <dbReference type="EMBL" id="GAA4631459.1"/>
    </source>
</evidence>
<dbReference type="EMBL" id="BAABHK010000009">
    <property type="protein sequence ID" value="GAA4631459.1"/>
    <property type="molecule type" value="Genomic_DNA"/>
</dbReference>
<dbReference type="Pfam" id="PF00561">
    <property type="entry name" value="Abhydrolase_1"/>
    <property type="match status" value="1"/>
</dbReference>
<sequence>MEYLKAETSTVEGSNGVTYAYRRLGPQGGRPLVLLQHFRGNLDNWDPELVDALAASRDVITFDNVGVAATTGSTPGTFAEMADGAILFTEALGLDRIDLLGFSIGSFVAQEIALARPSLVAKVVLASTAPQGAPGMHGWAPDVMTAVGEPTTGPEGFLRVFFADSPTSRAAGRQAMGRIYGRTEGQDEPTDWRTRNAQYDAVLKWGTPNFGLLQRLAAIEQPVFIANGDSDPMILPWYSYLTASLIPDASVKIYPDSAHGFLYQHAKAFAADVHEFLDA</sequence>
<dbReference type="Gene3D" id="3.40.50.1820">
    <property type="entry name" value="alpha/beta hydrolase"/>
    <property type="match status" value="1"/>
</dbReference>
<keyword evidence="3" id="KW-1185">Reference proteome</keyword>
<dbReference type="PANTHER" id="PTHR43433:SF5">
    <property type="entry name" value="AB HYDROLASE-1 DOMAIN-CONTAINING PROTEIN"/>
    <property type="match status" value="1"/>
</dbReference>
<name>A0ABP8UGG5_9ACTN</name>
<dbReference type="InterPro" id="IPR000073">
    <property type="entry name" value="AB_hydrolase_1"/>
</dbReference>
<reference evidence="3" key="1">
    <citation type="journal article" date="2019" name="Int. J. Syst. Evol. Microbiol.">
        <title>The Global Catalogue of Microorganisms (GCM) 10K type strain sequencing project: providing services to taxonomists for standard genome sequencing and annotation.</title>
        <authorList>
            <consortium name="The Broad Institute Genomics Platform"/>
            <consortium name="The Broad Institute Genome Sequencing Center for Infectious Disease"/>
            <person name="Wu L."/>
            <person name="Ma J."/>
        </authorList>
    </citation>
    <scope>NUCLEOTIDE SEQUENCE [LARGE SCALE GENOMIC DNA]</scope>
    <source>
        <strain evidence="3">JCM 17939</strain>
    </source>
</reference>
<comment type="caution">
    <text evidence="2">The sequence shown here is derived from an EMBL/GenBank/DDBJ whole genome shotgun (WGS) entry which is preliminary data.</text>
</comment>
<protein>
    <submittedName>
        <fullName evidence="2">Alpha/beta hydrolase</fullName>
    </submittedName>
</protein>
<dbReference type="RefSeq" id="WP_345434542.1">
    <property type="nucleotide sequence ID" value="NZ_BAABHK010000009.1"/>
</dbReference>
<evidence type="ECO:0000259" key="1">
    <source>
        <dbReference type="Pfam" id="PF00561"/>
    </source>
</evidence>